<protein>
    <recommendedName>
        <fullName evidence="3">Phosphohistidine phosphatase</fullName>
    </recommendedName>
</protein>
<dbReference type="RefSeq" id="WP_188452341.1">
    <property type="nucleotide sequence ID" value="NZ_BMFS01000008.1"/>
</dbReference>
<dbReference type="InterPro" id="IPR029033">
    <property type="entry name" value="His_PPase_superfam"/>
</dbReference>
<sequence>MPSLIIMRHAKAVDRMQAEDDFDRGLTPRGHADAARAADAMKSAGLKAELALVSPARRTRETFKALSSVFPDAAIEDPMALYHASQEMLERAVTEALESGADAIVMVGHNPGIGEFAHALAARADAMEGVPYGWPTSAAIAFDLADDSLMRPSRTFLFNPKA</sequence>
<proteinExistence type="predicted"/>
<dbReference type="PANTHER" id="PTHR47623">
    <property type="entry name" value="OS09G0287300 PROTEIN"/>
    <property type="match status" value="1"/>
</dbReference>
<gene>
    <name evidence="1" type="ORF">GCM10007420_18950</name>
</gene>
<evidence type="ECO:0000313" key="1">
    <source>
        <dbReference type="EMBL" id="GGH02841.1"/>
    </source>
</evidence>
<dbReference type="Pfam" id="PF00300">
    <property type="entry name" value="His_Phos_1"/>
    <property type="match status" value="1"/>
</dbReference>
<reference evidence="2" key="1">
    <citation type="journal article" date="2019" name="Int. J. Syst. Evol. Microbiol.">
        <title>The Global Catalogue of Microorganisms (GCM) 10K type strain sequencing project: providing services to taxonomists for standard genome sequencing and annotation.</title>
        <authorList>
            <consortium name="The Broad Institute Genomics Platform"/>
            <consortium name="The Broad Institute Genome Sequencing Center for Infectious Disease"/>
            <person name="Wu L."/>
            <person name="Ma J."/>
        </authorList>
    </citation>
    <scope>NUCLEOTIDE SEQUENCE [LARGE SCALE GENOMIC DNA]</scope>
    <source>
        <strain evidence="2">CGMCC 1.12766</strain>
    </source>
</reference>
<dbReference type="SMART" id="SM00855">
    <property type="entry name" value="PGAM"/>
    <property type="match status" value="1"/>
</dbReference>
<accession>A0ABQ1XTS9</accession>
<organism evidence="1 2">
    <name type="scientific">Glycocaulis albus</name>
    <dbReference type="NCBI Taxonomy" id="1382801"/>
    <lineage>
        <taxon>Bacteria</taxon>
        <taxon>Pseudomonadati</taxon>
        <taxon>Pseudomonadota</taxon>
        <taxon>Alphaproteobacteria</taxon>
        <taxon>Maricaulales</taxon>
        <taxon>Maricaulaceae</taxon>
        <taxon>Glycocaulis</taxon>
    </lineage>
</organism>
<dbReference type="Proteomes" id="UP000648722">
    <property type="component" value="Unassembled WGS sequence"/>
</dbReference>
<keyword evidence="2" id="KW-1185">Reference proteome</keyword>
<name>A0ABQ1XTS9_9PROT</name>
<dbReference type="Gene3D" id="3.40.50.1240">
    <property type="entry name" value="Phosphoglycerate mutase-like"/>
    <property type="match status" value="1"/>
</dbReference>
<dbReference type="PANTHER" id="PTHR47623:SF1">
    <property type="entry name" value="OS09G0287300 PROTEIN"/>
    <property type="match status" value="1"/>
</dbReference>
<dbReference type="EMBL" id="BMFS01000008">
    <property type="protein sequence ID" value="GGH02841.1"/>
    <property type="molecule type" value="Genomic_DNA"/>
</dbReference>
<dbReference type="InterPro" id="IPR013078">
    <property type="entry name" value="His_Pase_superF_clade-1"/>
</dbReference>
<evidence type="ECO:0008006" key="3">
    <source>
        <dbReference type="Google" id="ProtNLM"/>
    </source>
</evidence>
<comment type="caution">
    <text evidence="1">The sequence shown here is derived from an EMBL/GenBank/DDBJ whole genome shotgun (WGS) entry which is preliminary data.</text>
</comment>
<dbReference type="CDD" id="cd07067">
    <property type="entry name" value="HP_PGM_like"/>
    <property type="match status" value="1"/>
</dbReference>
<evidence type="ECO:0000313" key="2">
    <source>
        <dbReference type="Proteomes" id="UP000648722"/>
    </source>
</evidence>
<dbReference type="SUPFAM" id="SSF53254">
    <property type="entry name" value="Phosphoglycerate mutase-like"/>
    <property type="match status" value="1"/>
</dbReference>